<keyword evidence="9" id="KW-1185">Reference proteome</keyword>
<dbReference type="PROSITE" id="PS51257">
    <property type="entry name" value="PROKAR_LIPOPROTEIN"/>
    <property type="match status" value="1"/>
</dbReference>
<dbReference type="Pfam" id="PF14322">
    <property type="entry name" value="SusD-like_3"/>
    <property type="match status" value="1"/>
</dbReference>
<gene>
    <name evidence="8" type="ORF">HHL17_21830</name>
</gene>
<evidence type="ECO:0000259" key="6">
    <source>
        <dbReference type="Pfam" id="PF07980"/>
    </source>
</evidence>
<dbReference type="InterPro" id="IPR011990">
    <property type="entry name" value="TPR-like_helical_dom_sf"/>
</dbReference>
<evidence type="ECO:0000313" key="9">
    <source>
        <dbReference type="Proteomes" id="UP000583266"/>
    </source>
</evidence>
<keyword evidence="5" id="KW-0998">Cell outer membrane</keyword>
<dbReference type="AlphaFoldDB" id="A0A848GML8"/>
<dbReference type="Gene3D" id="1.25.40.390">
    <property type="match status" value="1"/>
</dbReference>
<organism evidence="8 9">
    <name type="scientific">Chitinophaga fulva</name>
    <dbReference type="NCBI Taxonomy" id="2728842"/>
    <lineage>
        <taxon>Bacteria</taxon>
        <taxon>Pseudomonadati</taxon>
        <taxon>Bacteroidota</taxon>
        <taxon>Chitinophagia</taxon>
        <taxon>Chitinophagales</taxon>
        <taxon>Chitinophagaceae</taxon>
        <taxon>Chitinophaga</taxon>
    </lineage>
</organism>
<evidence type="ECO:0000256" key="2">
    <source>
        <dbReference type="ARBA" id="ARBA00006275"/>
    </source>
</evidence>
<reference evidence="8 9" key="1">
    <citation type="submission" date="2020-04" db="EMBL/GenBank/DDBJ databases">
        <title>Chitinophaga sp. G-6-1-13 sp. nov., isolated from soil.</title>
        <authorList>
            <person name="Dahal R.H."/>
            <person name="Chaudhary D.K."/>
        </authorList>
    </citation>
    <scope>NUCLEOTIDE SEQUENCE [LARGE SCALE GENOMIC DNA]</scope>
    <source>
        <strain evidence="8 9">G-6-1-13</strain>
    </source>
</reference>
<dbReference type="Pfam" id="PF07980">
    <property type="entry name" value="SusD_RagB"/>
    <property type="match status" value="1"/>
</dbReference>
<evidence type="ECO:0000313" key="8">
    <source>
        <dbReference type="EMBL" id="NML39855.1"/>
    </source>
</evidence>
<evidence type="ECO:0000256" key="1">
    <source>
        <dbReference type="ARBA" id="ARBA00004442"/>
    </source>
</evidence>
<keyword evidence="3" id="KW-0732">Signal</keyword>
<evidence type="ECO:0000256" key="5">
    <source>
        <dbReference type="ARBA" id="ARBA00023237"/>
    </source>
</evidence>
<comment type="caution">
    <text evidence="8">The sequence shown here is derived from an EMBL/GenBank/DDBJ whole genome shotgun (WGS) entry which is preliminary data.</text>
</comment>
<comment type="similarity">
    <text evidence="2">Belongs to the SusD family.</text>
</comment>
<accession>A0A848GML8</accession>
<proteinExistence type="inferred from homology"/>
<sequence length="503" mass="56875">MMMKLSRTIIAATVLSLLVLSACKKEFLNAPSPEDGNLTDNIIFSNKAGAESAMTGIYWIFRSENYNGYGGDPNNSGNLTCRGLQTTMFFYEVRGNDVFEGLRTWWRWETAWEENASGRIQTGSRTRQIWDMFYKAINNANAIIKYTPGITGASDAEKAALIAEAKAIRAYSYFWLARSYQYTYAKNPNASGVPLYTEPASKDSKGNPRAPLKEVYKLILSDLEEATTKLTDDRNEKFRINRNVAQGILAEVYQELAMSDPALWQKAIDNAKAARDGFPLMSNTSYGGGFNDLSNQEWMWGFPVPEDQSLTYYSQFSFMDVNSGYYRNIFFNNDFVNTYSVSDTRRALFIDNGNNPAAPARKWSSRKYRSRLATSITGDILVMRAAEMYFIEAEGLAQQDKLQEAIDVLFAVQGLRDPAAVKPPASIGKDALISMILLERRKEMYGEAGVYYFDLKRYQRDLVRTGNHPYLLNIPATDPRWLIQIPISEVDANDKINPEDQNP</sequence>
<dbReference type="Proteomes" id="UP000583266">
    <property type="component" value="Unassembled WGS sequence"/>
</dbReference>
<keyword evidence="4" id="KW-0472">Membrane</keyword>
<name>A0A848GML8_9BACT</name>
<evidence type="ECO:0000256" key="4">
    <source>
        <dbReference type="ARBA" id="ARBA00023136"/>
    </source>
</evidence>
<dbReference type="RefSeq" id="WP_169226910.1">
    <property type="nucleotide sequence ID" value="NZ_JABBGC010000002.1"/>
</dbReference>
<feature type="domain" description="RagB/SusD" evidence="6">
    <location>
        <begin position="339"/>
        <end position="463"/>
    </location>
</feature>
<dbReference type="EMBL" id="JABBGC010000002">
    <property type="protein sequence ID" value="NML39855.1"/>
    <property type="molecule type" value="Genomic_DNA"/>
</dbReference>
<dbReference type="SUPFAM" id="SSF48452">
    <property type="entry name" value="TPR-like"/>
    <property type="match status" value="1"/>
</dbReference>
<evidence type="ECO:0000256" key="3">
    <source>
        <dbReference type="ARBA" id="ARBA00022729"/>
    </source>
</evidence>
<comment type="subcellular location">
    <subcellularLocation>
        <location evidence="1">Cell outer membrane</location>
    </subcellularLocation>
</comment>
<protein>
    <submittedName>
        <fullName evidence="8">RagB/SusD family nutrient uptake outer membrane protein</fullName>
    </submittedName>
</protein>
<dbReference type="InterPro" id="IPR012944">
    <property type="entry name" value="SusD_RagB_dom"/>
</dbReference>
<dbReference type="InterPro" id="IPR033985">
    <property type="entry name" value="SusD-like_N"/>
</dbReference>
<dbReference type="GO" id="GO:0009279">
    <property type="term" value="C:cell outer membrane"/>
    <property type="evidence" value="ECO:0007669"/>
    <property type="project" value="UniProtKB-SubCell"/>
</dbReference>
<evidence type="ECO:0000259" key="7">
    <source>
        <dbReference type="Pfam" id="PF14322"/>
    </source>
</evidence>
<feature type="domain" description="SusD-like N-terminal" evidence="7">
    <location>
        <begin position="122"/>
        <end position="253"/>
    </location>
</feature>